<sequence>MDSLEHQEMTVDLEEMQHIALAHLGVEVETSEEVAEAVLVAAAAADTMRTVQPVAVTTPVVIMEVAVPSTERYFVASSRSALSAGSSLRRLKCTLHIRSNKICNEIVLFTNLHCLLA</sequence>
<proteinExistence type="predicted"/>
<dbReference type="AlphaFoldDB" id="A0A3P7N600"/>
<dbReference type="Proteomes" id="UP000271889">
    <property type="component" value="Unassembled WGS sequence"/>
</dbReference>
<evidence type="ECO:0000313" key="2">
    <source>
        <dbReference type="Proteomes" id="UP000271889"/>
    </source>
</evidence>
<reference evidence="1 2" key="1">
    <citation type="submission" date="2018-11" db="EMBL/GenBank/DDBJ databases">
        <authorList>
            <consortium name="Pathogen Informatics"/>
        </authorList>
    </citation>
    <scope>NUCLEOTIDE SEQUENCE [LARGE SCALE GENOMIC DNA]</scope>
</reference>
<keyword evidence="2" id="KW-1185">Reference proteome</keyword>
<gene>
    <name evidence="1" type="ORF">CGOC_LOCUS13594</name>
</gene>
<dbReference type="EMBL" id="UYRV01133042">
    <property type="protein sequence ID" value="VDN37915.1"/>
    <property type="molecule type" value="Genomic_DNA"/>
</dbReference>
<name>A0A3P7N600_CYLGO</name>
<accession>A0A3P7N600</accession>
<organism evidence="1 2">
    <name type="scientific">Cylicostephanus goldi</name>
    <name type="common">Nematode worm</name>
    <dbReference type="NCBI Taxonomy" id="71465"/>
    <lineage>
        <taxon>Eukaryota</taxon>
        <taxon>Metazoa</taxon>
        <taxon>Ecdysozoa</taxon>
        <taxon>Nematoda</taxon>
        <taxon>Chromadorea</taxon>
        <taxon>Rhabditida</taxon>
        <taxon>Rhabditina</taxon>
        <taxon>Rhabditomorpha</taxon>
        <taxon>Strongyloidea</taxon>
        <taxon>Strongylidae</taxon>
        <taxon>Cylicostephanus</taxon>
    </lineage>
</organism>
<protein>
    <submittedName>
        <fullName evidence="1">Uncharacterized protein</fullName>
    </submittedName>
</protein>
<evidence type="ECO:0000313" key="1">
    <source>
        <dbReference type="EMBL" id="VDN37915.1"/>
    </source>
</evidence>